<evidence type="ECO:0000256" key="8">
    <source>
        <dbReference type="ARBA" id="ARBA00023085"/>
    </source>
</evidence>
<dbReference type="eggNOG" id="ENOG502QSQ4">
    <property type="taxonomic scope" value="Eukaryota"/>
</dbReference>
<comment type="similarity">
    <text evidence="3">Belongs to the pectinesterase family.</text>
</comment>
<dbReference type="InterPro" id="IPR000070">
    <property type="entry name" value="Pectinesterase_cat"/>
</dbReference>
<keyword evidence="11" id="KW-0961">Cell wall biogenesis/degradation</keyword>
<comment type="function">
    <text evidence="11">Involved in maceration and soft-rotting of plant tissue.</text>
</comment>
<reference evidence="13 14" key="1">
    <citation type="journal article" date="2013" name="PLoS Genet.">
        <title>The genome and development-dependent transcriptomes of Pyronema confluens: a window into fungal evolution.</title>
        <authorList>
            <person name="Traeger S."/>
            <person name="Altegoer F."/>
            <person name="Freitag M."/>
            <person name="Gabaldon T."/>
            <person name="Kempken F."/>
            <person name="Kumar A."/>
            <person name="Marcet-Houben M."/>
            <person name="Poggeler S."/>
            <person name="Stajich J.E."/>
            <person name="Nowrousian M."/>
        </authorList>
    </citation>
    <scope>NUCLEOTIDE SEQUENCE [LARGE SCALE GENOMIC DNA]</scope>
    <source>
        <strain evidence="14">CBS 100304</strain>
        <tissue evidence="13">Vegetative mycelium</tissue>
    </source>
</reference>
<dbReference type="PANTHER" id="PTHR31321">
    <property type="entry name" value="ACYL-COA THIOESTER HYDROLASE YBHC-RELATED"/>
    <property type="match status" value="1"/>
</dbReference>
<dbReference type="GO" id="GO:0042545">
    <property type="term" value="P:cell wall modification"/>
    <property type="evidence" value="ECO:0007669"/>
    <property type="project" value="UniProtKB-UniRule"/>
</dbReference>
<dbReference type="PANTHER" id="PTHR31321:SF127">
    <property type="entry name" value="PECTINESTERASE"/>
    <property type="match status" value="1"/>
</dbReference>
<dbReference type="OMA" id="WDRSENE"/>
<evidence type="ECO:0000313" key="13">
    <source>
        <dbReference type="EMBL" id="CCX10926.1"/>
    </source>
</evidence>
<evidence type="ECO:0000256" key="1">
    <source>
        <dbReference type="ARBA" id="ARBA00004613"/>
    </source>
</evidence>
<evidence type="ECO:0000256" key="2">
    <source>
        <dbReference type="ARBA" id="ARBA00005184"/>
    </source>
</evidence>
<evidence type="ECO:0000256" key="10">
    <source>
        <dbReference type="PROSITE-ProRule" id="PRU10040"/>
    </source>
</evidence>
<evidence type="ECO:0000259" key="12">
    <source>
        <dbReference type="Pfam" id="PF01095"/>
    </source>
</evidence>
<dbReference type="Pfam" id="PF01095">
    <property type="entry name" value="Pectinesterase"/>
    <property type="match status" value="1"/>
</dbReference>
<keyword evidence="7 11" id="KW-0378">Hydrolase</keyword>
<evidence type="ECO:0000256" key="11">
    <source>
        <dbReference type="RuleBase" id="RU000589"/>
    </source>
</evidence>
<comment type="pathway">
    <text evidence="2 11">Glycan metabolism; pectin degradation; 2-dehydro-3-deoxy-D-gluconate from pectin: step 1/5.</text>
</comment>
<dbReference type="PROSITE" id="PS00503">
    <property type="entry name" value="PECTINESTERASE_2"/>
    <property type="match status" value="1"/>
</dbReference>
<proteinExistence type="inferred from homology"/>
<dbReference type="UniPathway" id="UPA00545">
    <property type="reaction ID" value="UER00823"/>
</dbReference>
<dbReference type="Proteomes" id="UP000018144">
    <property type="component" value="Unassembled WGS sequence"/>
</dbReference>
<keyword evidence="6" id="KW-0732">Signal</keyword>
<evidence type="ECO:0000256" key="6">
    <source>
        <dbReference type="ARBA" id="ARBA00022729"/>
    </source>
</evidence>
<dbReference type="Gene3D" id="2.160.20.10">
    <property type="entry name" value="Single-stranded right-handed beta-helix, Pectin lyase-like"/>
    <property type="match status" value="1"/>
</dbReference>
<dbReference type="InterPro" id="IPR012334">
    <property type="entry name" value="Pectin_lyas_fold"/>
</dbReference>
<name>U4L413_PYROM</name>
<evidence type="ECO:0000256" key="7">
    <source>
        <dbReference type="ARBA" id="ARBA00022801"/>
    </source>
</evidence>
<accession>U4L413</accession>
<keyword evidence="14" id="KW-1185">Reference proteome</keyword>
<evidence type="ECO:0000256" key="3">
    <source>
        <dbReference type="ARBA" id="ARBA00008891"/>
    </source>
</evidence>
<keyword evidence="8 11" id="KW-0063">Aspartyl esterase</keyword>
<dbReference type="InterPro" id="IPR011050">
    <property type="entry name" value="Pectin_lyase_fold/virulence"/>
</dbReference>
<feature type="domain" description="Pectinesterase catalytic" evidence="12">
    <location>
        <begin position="51"/>
        <end position="318"/>
    </location>
</feature>
<evidence type="ECO:0000256" key="9">
    <source>
        <dbReference type="ARBA" id="ARBA00047928"/>
    </source>
</evidence>
<dbReference type="EMBL" id="HF935578">
    <property type="protein sequence ID" value="CCX10926.1"/>
    <property type="molecule type" value="Genomic_DNA"/>
</dbReference>
<dbReference type="SUPFAM" id="SSF51126">
    <property type="entry name" value="Pectin lyase-like"/>
    <property type="match status" value="1"/>
</dbReference>
<protein>
    <recommendedName>
        <fullName evidence="4 11">Pectinesterase</fullName>
        <ecNumber evidence="4 11">3.1.1.11</ecNumber>
    </recommendedName>
</protein>
<dbReference type="GO" id="GO:0005576">
    <property type="term" value="C:extracellular region"/>
    <property type="evidence" value="ECO:0007669"/>
    <property type="project" value="UniProtKB-SubCell"/>
</dbReference>
<dbReference type="InterPro" id="IPR033131">
    <property type="entry name" value="Pectinesterase_Asp_AS"/>
</dbReference>
<dbReference type="GO" id="GO:0030599">
    <property type="term" value="F:pectinesterase activity"/>
    <property type="evidence" value="ECO:0007669"/>
    <property type="project" value="UniProtKB-UniRule"/>
</dbReference>
<keyword evidence="5 11" id="KW-0964">Secreted</keyword>
<sequence length="351" mass="38466">MLRVSYLALLCKMLFVRLSSIFFGAVSLLSVQAAVIERRSGRTSPPSGCIVVSKSASSGQFSTVQAAVDSLSTTSSAKQCIFIYQGTYTEQVYIAPRSAQLTIYGYTTDTSSYSGNTVTITQSRSQDNVASNDLTATLRAWNEGLKVYNINLQNTRGAGSQALALSASNTKQGYYGVKFIGYQDTLYPNTGYQVYAKCYIEGAVDFIFGMQARAWFDDVDIRIKGVGFITANGKDSESNPSYYIINNSDIRVADGVTLPAGSTYLGRPWRNWSRVIFQNTAMSDVVNSAGWRYWNVGDERTDHVYYKEFRNTGTGASGTRASFSSSLSAANPITLLFGSSYKSWVDTDYLS</sequence>
<organism evidence="13 14">
    <name type="scientific">Pyronema omphalodes (strain CBS 100304)</name>
    <name type="common">Pyronema confluens</name>
    <dbReference type="NCBI Taxonomy" id="1076935"/>
    <lineage>
        <taxon>Eukaryota</taxon>
        <taxon>Fungi</taxon>
        <taxon>Dikarya</taxon>
        <taxon>Ascomycota</taxon>
        <taxon>Pezizomycotina</taxon>
        <taxon>Pezizomycetes</taxon>
        <taxon>Pezizales</taxon>
        <taxon>Pyronemataceae</taxon>
        <taxon>Pyronema</taxon>
    </lineage>
</organism>
<comment type="catalytic activity">
    <reaction evidence="9 11">
        <text>[(1-&gt;4)-alpha-D-galacturonosyl methyl ester](n) + n H2O = [(1-&gt;4)-alpha-D-galacturonosyl](n) + n methanol + n H(+)</text>
        <dbReference type="Rhea" id="RHEA:22380"/>
        <dbReference type="Rhea" id="RHEA-COMP:14570"/>
        <dbReference type="Rhea" id="RHEA-COMP:14573"/>
        <dbReference type="ChEBI" id="CHEBI:15377"/>
        <dbReference type="ChEBI" id="CHEBI:15378"/>
        <dbReference type="ChEBI" id="CHEBI:17790"/>
        <dbReference type="ChEBI" id="CHEBI:140522"/>
        <dbReference type="ChEBI" id="CHEBI:140523"/>
        <dbReference type="EC" id="3.1.1.11"/>
    </reaction>
</comment>
<evidence type="ECO:0000256" key="5">
    <source>
        <dbReference type="ARBA" id="ARBA00022525"/>
    </source>
</evidence>
<evidence type="ECO:0000313" key="14">
    <source>
        <dbReference type="Proteomes" id="UP000018144"/>
    </source>
</evidence>
<dbReference type="AlphaFoldDB" id="U4L413"/>
<dbReference type="EC" id="3.1.1.11" evidence="4 11"/>
<dbReference type="GO" id="GO:0045490">
    <property type="term" value="P:pectin catabolic process"/>
    <property type="evidence" value="ECO:0007669"/>
    <property type="project" value="UniProtKB-UniRule"/>
</dbReference>
<evidence type="ECO:0000256" key="4">
    <source>
        <dbReference type="ARBA" id="ARBA00013229"/>
    </source>
</evidence>
<dbReference type="OrthoDB" id="2019149at2759"/>
<feature type="active site" evidence="10">
    <location>
        <position position="205"/>
    </location>
</feature>
<comment type="subcellular location">
    <subcellularLocation>
        <location evidence="1 11">Secreted</location>
    </subcellularLocation>
</comment>
<dbReference type="STRING" id="1076935.U4L413"/>
<gene>
    <name evidence="13" type="ORF">PCON_10520</name>
</gene>
<dbReference type="FunFam" id="2.160.20.10:FF:000014">
    <property type="entry name" value="Pectinesterase"/>
    <property type="match status" value="1"/>
</dbReference>